<sequence length="239" mass="26348">MALHLAAIAALAFGAKSVLPPARPQAPTLYIEIEPRPLIDGEKPRVVAPQPDDIAIQSTDRNQRPTARDALPDRPQPRLAQGVSPDQSAEDTSAWQVALQSTDDETSRRVGQSLRTSVLGCQYPDRLTQQERDVCDDREGERTARALERLQRIPGSGNARRDARFEAEGRQRLQAYESRRRTPPDSERGNGGVVEGVGSNFGMGVAGRHLDPTHQVDSVAPIQTKRDGPVEHRIRRTPH</sequence>
<feature type="compositionally biased region" description="Basic and acidic residues" evidence="1">
    <location>
        <begin position="159"/>
        <end position="188"/>
    </location>
</feature>
<proteinExistence type="predicted"/>
<reference evidence="2 3" key="1">
    <citation type="journal article" date="2019" name="Int. J. Syst. Evol. Microbiol.">
        <title>The Global Catalogue of Microorganisms (GCM) 10K type strain sequencing project: providing services to taxonomists for standard genome sequencing and annotation.</title>
        <authorList>
            <consortium name="The Broad Institute Genomics Platform"/>
            <consortium name="The Broad Institute Genome Sequencing Center for Infectious Disease"/>
            <person name="Wu L."/>
            <person name="Ma J."/>
        </authorList>
    </citation>
    <scope>NUCLEOTIDE SEQUENCE [LARGE SCALE GENOMIC DNA]</scope>
    <source>
        <strain evidence="2 3">JCM 13476</strain>
    </source>
</reference>
<keyword evidence="3" id="KW-1185">Reference proteome</keyword>
<feature type="region of interest" description="Disordered" evidence="1">
    <location>
        <begin position="152"/>
        <end position="239"/>
    </location>
</feature>
<comment type="caution">
    <text evidence="2">The sequence shown here is derived from an EMBL/GenBank/DDBJ whole genome shotgun (WGS) entry which is preliminary data.</text>
</comment>
<accession>A0ABN0YLI8</accession>
<feature type="compositionally biased region" description="Basic and acidic residues" evidence="1">
    <location>
        <begin position="61"/>
        <end position="76"/>
    </location>
</feature>
<dbReference type="EMBL" id="BAAAEJ010000011">
    <property type="protein sequence ID" value="GAA0399775.1"/>
    <property type="molecule type" value="Genomic_DNA"/>
</dbReference>
<feature type="compositionally biased region" description="Gly residues" evidence="1">
    <location>
        <begin position="189"/>
        <end position="205"/>
    </location>
</feature>
<organism evidence="2 3">
    <name type="scientific">Brevundimonas terrae</name>
    <dbReference type="NCBI Taxonomy" id="363631"/>
    <lineage>
        <taxon>Bacteria</taxon>
        <taxon>Pseudomonadati</taxon>
        <taxon>Pseudomonadota</taxon>
        <taxon>Alphaproteobacteria</taxon>
        <taxon>Caulobacterales</taxon>
        <taxon>Caulobacteraceae</taxon>
        <taxon>Brevundimonas</taxon>
    </lineage>
</organism>
<evidence type="ECO:0000256" key="1">
    <source>
        <dbReference type="SAM" id="MobiDB-lite"/>
    </source>
</evidence>
<protein>
    <submittedName>
        <fullName evidence="2">Uncharacterized protein</fullName>
    </submittedName>
</protein>
<evidence type="ECO:0000313" key="3">
    <source>
        <dbReference type="Proteomes" id="UP001500791"/>
    </source>
</evidence>
<name>A0ABN0YLI8_9CAUL</name>
<dbReference type="Proteomes" id="UP001500791">
    <property type="component" value="Unassembled WGS sequence"/>
</dbReference>
<gene>
    <name evidence="2" type="ORF">GCM10009093_27840</name>
</gene>
<evidence type="ECO:0000313" key="2">
    <source>
        <dbReference type="EMBL" id="GAA0399775.1"/>
    </source>
</evidence>
<feature type="region of interest" description="Disordered" evidence="1">
    <location>
        <begin position="41"/>
        <end position="92"/>
    </location>
</feature>